<proteinExistence type="predicted"/>
<sequence length="207" mass="23593">MQQNISLREQKRRDTRLNIEDAATALVDERSFSSVTVEEICEKAGISRRTFFNYFDSKDTAVLGSPSLDFDQAQKEWFLTTPATDAISLTLELMKQHVDDHHENSEIAQRRRRIARDSELAAVALNRKRAKTTEVMELIAQRLQQDGSLRKLPELDAETEAMIVAGLVREAIWLALGSPDVDCEDPLTERIEYSLQHITNYAKGLSW</sequence>
<evidence type="ECO:0000256" key="1">
    <source>
        <dbReference type="ARBA" id="ARBA00023015"/>
    </source>
</evidence>
<gene>
    <name evidence="4" type="ORF">UL81_04340</name>
</gene>
<dbReference type="PROSITE" id="PS50977">
    <property type="entry name" value="HTH_TETR_2"/>
    <property type="match status" value="1"/>
</dbReference>
<dbReference type="SUPFAM" id="SSF46689">
    <property type="entry name" value="Homeodomain-like"/>
    <property type="match status" value="1"/>
</dbReference>
<evidence type="ECO:0000256" key="3">
    <source>
        <dbReference type="ARBA" id="ARBA00023163"/>
    </source>
</evidence>
<keyword evidence="2" id="KW-0238">DNA-binding</keyword>
<dbReference type="AlphaFoldDB" id="A0A0F6TA69"/>
<dbReference type="RefSeq" id="WP_035105770.1">
    <property type="nucleotide sequence ID" value="NZ_CP011311.1"/>
</dbReference>
<dbReference type="Proteomes" id="UP000033566">
    <property type="component" value="Chromosome"/>
</dbReference>
<dbReference type="GO" id="GO:0003700">
    <property type="term" value="F:DNA-binding transcription factor activity"/>
    <property type="evidence" value="ECO:0007669"/>
    <property type="project" value="TreeGrafter"/>
</dbReference>
<dbReference type="STRING" id="161896.UL81_04340"/>
<reference evidence="4 5" key="1">
    <citation type="journal article" date="2015" name="Genome Announc.">
        <title>Complete Genome Sequence of Corynebacterium camporealensis DSM 44610, Isolated from the Milk of a Manchega Sheep with Subclinical Mastitis.</title>
        <authorList>
            <person name="Ruckert C."/>
            <person name="Albersmeier A."/>
            <person name="Winkler A."/>
            <person name="Tauch A."/>
        </authorList>
    </citation>
    <scope>NUCLEOTIDE SEQUENCE [LARGE SCALE GENOMIC DNA]</scope>
    <source>
        <strain evidence="4 5">DSM 44610</strain>
    </source>
</reference>
<dbReference type="OrthoDB" id="3787664at2"/>
<accession>A0A0F6TA69</accession>
<dbReference type="PATRIC" id="fig|161896.4.peg.852"/>
<dbReference type="KEGG" id="ccj:UL81_04340"/>
<keyword evidence="5" id="KW-1185">Reference proteome</keyword>
<dbReference type="Pfam" id="PF00440">
    <property type="entry name" value="TetR_N"/>
    <property type="match status" value="1"/>
</dbReference>
<dbReference type="GO" id="GO:0000976">
    <property type="term" value="F:transcription cis-regulatory region binding"/>
    <property type="evidence" value="ECO:0007669"/>
    <property type="project" value="TreeGrafter"/>
</dbReference>
<dbReference type="InterPro" id="IPR050109">
    <property type="entry name" value="HTH-type_TetR-like_transc_reg"/>
</dbReference>
<evidence type="ECO:0000313" key="4">
    <source>
        <dbReference type="EMBL" id="AKE38841.1"/>
    </source>
</evidence>
<keyword evidence="1" id="KW-0805">Transcription regulation</keyword>
<dbReference type="EMBL" id="CP011311">
    <property type="protein sequence ID" value="AKE38841.1"/>
    <property type="molecule type" value="Genomic_DNA"/>
</dbReference>
<organism evidence="4 5">
    <name type="scientific">Corynebacterium camporealensis</name>
    <dbReference type="NCBI Taxonomy" id="161896"/>
    <lineage>
        <taxon>Bacteria</taxon>
        <taxon>Bacillati</taxon>
        <taxon>Actinomycetota</taxon>
        <taxon>Actinomycetes</taxon>
        <taxon>Mycobacteriales</taxon>
        <taxon>Corynebacteriaceae</taxon>
        <taxon>Corynebacterium</taxon>
    </lineage>
</organism>
<dbReference type="PRINTS" id="PR00455">
    <property type="entry name" value="HTHTETR"/>
</dbReference>
<keyword evidence="3" id="KW-0804">Transcription</keyword>
<evidence type="ECO:0000256" key="2">
    <source>
        <dbReference type="ARBA" id="ARBA00023125"/>
    </source>
</evidence>
<dbReference type="Gene3D" id="1.10.357.10">
    <property type="entry name" value="Tetracycline Repressor, domain 2"/>
    <property type="match status" value="1"/>
</dbReference>
<dbReference type="InterPro" id="IPR001647">
    <property type="entry name" value="HTH_TetR"/>
</dbReference>
<name>A0A0F6TA69_9CORY</name>
<dbReference type="PANTHER" id="PTHR30055:SF238">
    <property type="entry name" value="MYCOFACTOCIN BIOSYNTHESIS TRANSCRIPTIONAL REGULATOR MFTR-RELATED"/>
    <property type="match status" value="1"/>
</dbReference>
<dbReference type="InterPro" id="IPR009057">
    <property type="entry name" value="Homeodomain-like_sf"/>
</dbReference>
<evidence type="ECO:0000313" key="5">
    <source>
        <dbReference type="Proteomes" id="UP000033566"/>
    </source>
</evidence>
<dbReference type="PANTHER" id="PTHR30055">
    <property type="entry name" value="HTH-TYPE TRANSCRIPTIONAL REGULATOR RUTR"/>
    <property type="match status" value="1"/>
</dbReference>
<dbReference type="HOGENOM" id="CLU_069356_2_3_11"/>
<protein>
    <submittedName>
        <fullName evidence="4">Transcriptional regulator, TetR family</fullName>
    </submittedName>
</protein>